<dbReference type="KEGG" id="pphe:PP2015_3851"/>
<feature type="transmembrane region" description="Helical" evidence="1">
    <location>
        <begin position="139"/>
        <end position="160"/>
    </location>
</feature>
<dbReference type="RefSeq" id="WP_058032186.1">
    <property type="nucleotide sequence ID" value="NZ_CP013188.1"/>
</dbReference>
<keyword evidence="1" id="KW-1133">Transmembrane helix</keyword>
<dbReference type="EMBL" id="CP013188">
    <property type="protein sequence ID" value="ALO44320.1"/>
    <property type="molecule type" value="Genomic_DNA"/>
</dbReference>
<dbReference type="PATRIC" id="fig|161398.10.peg.3937"/>
<name>A0A0S2K7E8_9GAMM</name>
<feature type="transmembrane region" description="Helical" evidence="1">
    <location>
        <begin position="97"/>
        <end position="119"/>
    </location>
</feature>
<reference evidence="2 3" key="1">
    <citation type="submission" date="2015-11" db="EMBL/GenBank/DDBJ databases">
        <authorList>
            <person name="Zhang Y."/>
            <person name="Guo Z."/>
        </authorList>
    </citation>
    <scope>NUCLEOTIDE SEQUENCE [LARGE SCALE GENOMIC DNA]</scope>
    <source>
        <strain evidence="2 3">KCTC 12086</strain>
    </source>
</reference>
<organism evidence="2 3">
    <name type="scientific">Pseudoalteromonas phenolica</name>
    <dbReference type="NCBI Taxonomy" id="161398"/>
    <lineage>
        <taxon>Bacteria</taxon>
        <taxon>Pseudomonadati</taxon>
        <taxon>Pseudomonadota</taxon>
        <taxon>Gammaproteobacteria</taxon>
        <taxon>Alteromonadales</taxon>
        <taxon>Pseudoalteromonadaceae</taxon>
        <taxon>Pseudoalteromonas</taxon>
    </lineage>
</organism>
<accession>A0A0S2K7E8</accession>
<dbReference type="OrthoDB" id="9788899at2"/>
<dbReference type="AlphaFoldDB" id="A0A0S2K7E8"/>
<keyword evidence="3" id="KW-1185">Reference proteome</keyword>
<evidence type="ECO:0000313" key="2">
    <source>
        <dbReference type="EMBL" id="ALO44320.1"/>
    </source>
</evidence>
<dbReference type="Proteomes" id="UP000061457">
    <property type="component" value="Chromosome II"/>
</dbReference>
<evidence type="ECO:0000256" key="1">
    <source>
        <dbReference type="SAM" id="Phobius"/>
    </source>
</evidence>
<gene>
    <name evidence="2" type="ORF">PP2015_3851</name>
</gene>
<sequence length="163" mass="18448">MNQILKYLALLVSTLSLVSLFQQFFTVGLSGVFSSILEYYRLVASGIFKIFNIDVPQILLDLWTLSFITSAAYIRTENIEKSRLLHKIDTTSLYKHWKIIYFFILGFTFIGLAILFSMLNPQTYVDEMNESPNDLIKGAVLNLALVASALVLFFALNAYAPSL</sequence>
<feature type="transmembrane region" description="Helical" evidence="1">
    <location>
        <begin position="58"/>
        <end position="76"/>
    </location>
</feature>
<proteinExistence type="predicted"/>
<protein>
    <submittedName>
        <fullName evidence="2">Uncharacterized protein</fullName>
    </submittedName>
</protein>
<evidence type="ECO:0000313" key="3">
    <source>
        <dbReference type="Proteomes" id="UP000061457"/>
    </source>
</evidence>
<keyword evidence="1" id="KW-0812">Transmembrane</keyword>
<keyword evidence="1" id="KW-0472">Membrane</keyword>